<keyword evidence="3" id="KW-1185">Reference proteome</keyword>
<evidence type="ECO:0000313" key="3">
    <source>
        <dbReference type="Proteomes" id="UP001164929"/>
    </source>
</evidence>
<gene>
    <name evidence="2" type="ORF">NC653_005612</name>
</gene>
<dbReference type="EMBL" id="JAQIZT010000002">
    <property type="protein sequence ID" value="KAJ7006309.1"/>
    <property type="molecule type" value="Genomic_DNA"/>
</dbReference>
<sequence length="70" mass="8088">MAKKTWPSKKVTTGKDRSYPWKFSGIKWKRGLDFHLNIIDNLVFKVLYVVEAAVLASTLCFFYLCCGCHI</sequence>
<evidence type="ECO:0008006" key="4">
    <source>
        <dbReference type="Google" id="ProtNLM"/>
    </source>
</evidence>
<name>A0AAD6WDA2_9ROSI</name>
<proteinExistence type="predicted"/>
<evidence type="ECO:0000256" key="1">
    <source>
        <dbReference type="SAM" id="Phobius"/>
    </source>
</evidence>
<accession>A0AAD6WDA2</accession>
<protein>
    <recommendedName>
        <fullName evidence="4">Transmembrane protein</fullName>
    </recommendedName>
</protein>
<keyword evidence="1" id="KW-0812">Transmembrane</keyword>
<organism evidence="2 3">
    <name type="scientific">Populus alba x Populus x berolinensis</name>
    <dbReference type="NCBI Taxonomy" id="444605"/>
    <lineage>
        <taxon>Eukaryota</taxon>
        <taxon>Viridiplantae</taxon>
        <taxon>Streptophyta</taxon>
        <taxon>Embryophyta</taxon>
        <taxon>Tracheophyta</taxon>
        <taxon>Spermatophyta</taxon>
        <taxon>Magnoliopsida</taxon>
        <taxon>eudicotyledons</taxon>
        <taxon>Gunneridae</taxon>
        <taxon>Pentapetalae</taxon>
        <taxon>rosids</taxon>
        <taxon>fabids</taxon>
        <taxon>Malpighiales</taxon>
        <taxon>Salicaceae</taxon>
        <taxon>Saliceae</taxon>
        <taxon>Populus</taxon>
    </lineage>
</organism>
<reference evidence="2" key="1">
    <citation type="journal article" date="2023" name="Mol. Ecol. Resour.">
        <title>Chromosome-level genome assembly of a triploid poplar Populus alba 'Berolinensis'.</title>
        <authorList>
            <person name="Chen S."/>
            <person name="Yu Y."/>
            <person name="Wang X."/>
            <person name="Wang S."/>
            <person name="Zhang T."/>
            <person name="Zhou Y."/>
            <person name="He R."/>
            <person name="Meng N."/>
            <person name="Wang Y."/>
            <person name="Liu W."/>
            <person name="Liu Z."/>
            <person name="Liu J."/>
            <person name="Guo Q."/>
            <person name="Huang H."/>
            <person name="Sederoff R.R."/>
            <person name="Wang G."/>
            <person name="Qu G."/>
            <person name="Chen S."/>
        </authorList>
    </citation>
    <scope>NUCLEOTIDE SEQUENCE</scope>
    <source>
        <strain evidence="2">SC-2020</strain>
    </source>
</reference>
<dbReference type="PANTHER" id="PTHR33726:SF8">
    <property type="entry name" value="TRANSMEMBRANE PROTEIN"/>
    <property type="match status" value="1"/>
</dbReference>
<comment type="caution">
    <text evidence="2">The sequence shown here is derived from an EMBL/GenBank/DDBJ whole genome shotgun (WGS) entry which is preliminary data.</text>
</comment>
<dbReference type="Proteomes" id="UP001164929">
    <property type="component" value="Chromosome 2"/>
</dbReference>
<dbReference type="PANTHER" id="PTHR33726">
    <property type="entry name" value="TRANSMEMBRANE PROTEIN"/>
    <property type="match status" value="1"/>
</dbReference>
<keyword evidence="1" id="KW-0472">Membrane</keyword>
<dbReference type="AlphaFoldDB" id="A0AAD6WDA2"/>
<evidence type="ECO:0000313" key="2">
    <source>
        <dbReference type="EMBL" id="KAJ7006309.1"/>
    </source>
</evidence>
<feature type="transmembrane region" description="Helical" evidence="1">
    <location>
        <begin position="42"/>
        <end position="64"/>
    </location>
</feature>
<keyword evidence="1" id="KW-1133">Transmembrane helix</keyword>